<keyword evidence="1" id="KW-1133">Transmembrane helix</keyword>
<reference evidence="2 3" key="1">
    <citation type="submission" date="2017-08" db="EMBL/GenBank/DDBJ databases">
        <title>Acidophilic green algal genome provides insights into adaptation to an acidic environment.</title>
        <authorList>
            <person name="Hirooka S."/>
            <person name="Hirose Y."/>
            <person name="Kanesaki Y."/>
            <person name="Higuchi S."/>
            <person name="Fujiwara T."/>
            <person name="Onuma R."/>
            <person name="Era A."/>
            <person name="Ohbayashi R."/>
            <person name="Uzuka A."/>
            <person name="Nozaki H."/>
            <person name="Yoshikawa H."/>
            <person name="Miyagishima S.Y."/>
        </authorList>
    </citation>
    <scope>NUCLEOTIDE SEQUENCE [LARGE SCALE GENOMIC DNA]</scope>
    <source>
        <strain evidence="2 3">NIES-2499</strain>
    </source>
</reference>
<sequence>MQKRTSASARVLDSHAQVVHPPTTGDGAVAAVQVTQLSAAVARYVSMGTHAAVAPTLVSYNSSQNRALVIGLSVTFGVLGLIGLVLCIYYCTKASTSKADNAYVSNQEMTAAGVPGGGYYANPYPAVHPPPSQGYNPYAGAMTGTPPQVNSVNTTAPTPAGYYPAPPAPTPAGYYPAPPAPTPAGYYPAPPAPTPAGYYPAPPAPAPAGYYPEPPAPTPAGYYPAPPAPTPAGYYPAPPAPTPAGYYPAPPAPTPAGYYPAPPAPTPAGYYPAPPAPAPAGYYPAPPAPTPAGYPPPGAAVATGYPAPAYMAPR</sequence>
<dbReference type="Proteomes" id="UP000232323">
    <property type="component" value="Unassembled WGS sequence"/>
</dbReference>
<proteinExistence type="predicted"/>
<accession>A0A250XBF0</accession>
<evidence type="ECO:0000256" key="1">
    <source>
        <dbReference type="SAM" id="Phobius"/>
    </source>
</evidence>
<gene>
    <name evidence="2" type="ORF">CEUSTIGMA_g7852.t1</name>
</gene>
<protein>
    <submittedName>
        <fullName evidence="2">Uncharacterized protein</fullName>
    </submittedName>
</protein>
<dbReference type="PRINTS" id="PR01217">
    <property type="entry name" value="PRICHEXTENSN"/>
</dbReference>
<dbReference type="EMBL" id="BEGY01000052">
    <property type="protein sequence ID" value="GAX80413.1"/>
    <property type="molecule type" value="Genomic_DNA"/>
</dbReference>
<comment type="caution">
    <text evidence="2">The sequence shown here is derived from an EMBL/GenBank/DDBJ whole genome shotgun (WGS) entry which is preliminary data.</text>
</comment>
<dbReference type="AlphaFoldDB" id="A0A250XBF0"/>
<keyword evidence="1" id="KW-0812">Transmembrane</keyword>
<name>A0A250XBF0_9CHLO</name>
<evidence type="ECO:0000313" key="3">
    <source>
        <dbReference type="Proteomes" id="UP000232323"/>
    </source>
</evidence>
<feature type="transmembrane region" description="Helical" evidence="1">
    <location>
        <begin position="67"/>
        <end position="91"/>
    </location>
</feature>
<organism evidence="2 3">
    <name type="scientific">Chlamydomonas eustigma</name>
    <dbReference type="NCBI Taxonomy" id="1157962"/>
    <lineage>
        <taxon>Eukaryota</taxon>
        <taxon>Viridiplantae</taxon>
        <taxon>Chlorophyta</taxon>
        <taxon>core chlorophytes</taxon>
        <taxon>Chlorophyceae</taxon>
        <taxon>CS clade</taxon>
        <taxon>Chlamydomonadales</taxon>
        <taxon>Chlamydomonadaceae</taxon>
        <taxon>Chlamydomonas</taxon>
    </lineage>
</organism>
<evidence type="ECO:0000313" key="2">
    <source>
        <dbReference type="EMBL" id="GAX80413.1"/>
    </source>
</evidence>
<dbReference type="STRING" id="1157962.A0A250XBF0"/>
<keyword evidence="1" id="KW-0472">Membrane</keyword>
<keyword evidence="3" id="KW-1185">Reference proteome</keyword>